<dbReference type="EMBL" id="JAUSWH010000005">
    <property type="protein sequence ID" value="MDQ0455725.1"/>
    <property type="molecule type" value="Genomic_DNA"/>
</dbReference>
<evidence type="ECO:0000313" key="1">
    <source>
        <dbReference type="EMBL" id="MDQ0455725.1"/>
    </source>
</evidence>
<name>A0ABU0IBY0_9HYPH</name>
<sequence>MTTINDSFPTVEHAQNRFTFEHLVPTSIFLAGQGAGGADINIRISYQTHVFSRRHEGGSTAFALQDEAGLLRQFCEERYKKSLTLPDICKRMVEHNYLTWESLDKNKASNLAVSGPVLTSGLNDLVVYYLFPSRSDEHNVELVVKSAYQKEIDFNHIKRRYNVRQLIKKAHFQQIRVP</sequence>
<protein>
    <submittedName>
        <fullName evidence="1">Uncharacterized protein</fullName>
    </submittedName>
</protein>
<dbReference type="RefSeq" id="WP_307157917.1">
    <property type="nucleotide sequence ID" value="NZ_JAUSWH010000005.1"/>
</dbReference>
<reference evidence="1 2" key="1">
    <citation type="submission" date="2023-07" db="EMBL/GenBank/DDBJ databases">
        <title>Genomic Encyclopedia of Type Strains, Phase IV (KMG-IV): sequencing the most valuable type-strain genomes for metagenomic binning, comparative biology and taxonomic classification.</title>
        <authorList>
            <person name="Goeker M."/>
        </authorList>
    </citation>
    <scope>NUCLEOTIDE SEQUENCE [LARGE SCALE GENOMIC DNA]</scope>
    <source>
        <strain evidence="1 2">DSM 100301</strain>
    </source>
</reference>
<accession>A0ABU0IBY0</accession>
<dbReference type="Proteomes" id="UP001235269">
    <property type="component" value="Unassembled WGS sequence"/>
</dbReference>
<gene>
    <name evidence="1" type="ORF">QO005_002065</name>
</gene>
<organism evidence="1 2">
    <name type="scientific">Rhizobium paknamense</name>
    <dbReference type="NCBI Taxonomy" id="1206817"/>
    <lineage>
        <taxon>Bacteria</taxon>
        <taxon>Pseudomonadati</taxon>
        <taxon>Pseudomonadota</taxon>
        <taxon>Alphaproteobacteria</taxon>
        <taxon>Hyphomicrobiales</taxon>
        <taxon>Rhizobiaceae</taxon>
        <taxon>Rhizobium/Agrobacterium group</taxon>
        <taxon>Rhizobium</taxon>
    </lineage>
</organism>
<keyword evidence="2" id="KW-1185">Reference proteome</keyword>
<proteinExistence type="predicted"/>
<evidence type="ECO:0000313" key="2">
    <source>
        <dbReference type="Proteomes" id="UP001235269"/>
    </source>
</evidence>
<comment type="caution">
    <text evidence="1">The sequence shown here is derived from an EMBL/GenBank/DDBJ whole genome shotgun (WGS) entry which is preliminary data.</text>
</comment>